<proteinExistence type="predicted"/>
<dbReference type="InterPro" id="IPR029068">
    <property type="entry name" value="Glyas_Bleomycin-R_OHBP_Dase"/>
</dbReference>
<accession>A0ABV7X708</accession>
<dbReference type="PANTHER" id="PTHR36503">
    <property type="entry name" value="BLR2520 PROTEIN"/>
    <property type="match status" value="1"/>
</dbReference>
<dbReference type="Proteomes" id="UP001595615">
    <property type="component" value="Unassembled WGS sequence"/>
</dbReference>
<dbReference type="InterPro" id="IPR004360">
    <property type="entry name" value="Glyas_Fos-R_dOase_dom"/>
</dbReference>
<keyword evidence="3" id="KW-1185">Reference proteome</keyword>
<sequence length="140" mass="15298">MQQQISVITLGVRDLATSRAFYVDGFGWKPVFENDEIIFYQMNGFVFGTWLKARLEKDMQGKGLVTPGAFALAHNVGSPEEVDALIEQLAGAGGRMLRAGDAPPHGGYRGYVADPDDHAWEIAHNPAWPIDAEGHVRFGA</sequence>
<evidence type="ECO:0000259" key="1">
    <source>
        <dbReference type="PROSITE" id="PS51819"/>
    </source>
</evidence>
<evidence type="ECO:0000313" key="2">
    <source>
        <dbReference type="EMBL" id="MFC3711934.1"/>
    </source>
</evidence>
<gene>
    <name evidence="2" type="ORF">ACFOMD_05095</name>
</gene>
<dbReference type="SUPFAM" id="SSF54593">
    <property type="entry name" value="Glyoxalase/Bleomycin resistance protein/Dihydroxybiphenyl dioxygenase"/>
    <property type="match status" value="1"/>
</dbReference>
<name>A0ABV7X708_9SPHN</name>
<protein>
    <submittedName>
        <fullName evidence="2">VOC family protein</fullName>
    </submittedName>
</protein>
<feature type="domain" description="VOC" evidence="1">
    <location>
        <begin position="4"/>
        <end position="125"/>
    </location>
</feature>
<comment type="caution">
    <text evidence="2">The sequence shown here is derived from an EMBL/GenBank/DDBJ whole genome shotgun (WGS) entry which is preliminary data.</text>
</comment>
<evidence type="ECO:0000313" key="3">
    <source>
        <dbReference type="Proteomes" id="UP001595615"/>
    </source>
</evidence>
<dbReference type="PANTHER" id="PTHR36503:SF1">
    <property type="entry name" value="BLR2520 PROTEIN"/>
    <property type="match status" value="1"/>
</dbReference>
<dbReference type="InterPro" id="IPR037523">
    <property type="entry name" value="VOC_core"/>
</dbReference>
<reference evidence="3" key="1">
    <citation type="journal article" date="2019" name="Int. J. Syst. Evol. Microbiol.">
        <title>The Global Catalogue of Microorganisms (GCM) 10K type strain sequencing project: providing services to taxonomists for standard genome sequencing and annotation.</title>
        <authorList>
            <consortium name="The Broad Institute Genomics Platform"/>
            <consortium name="The Broad Institute Genome Sequencing Center for Infectious Disease"/>
            <person name="Wu L."/>
            <person name="Ma J."/>
        </authorList>
    </citation>
    <scope>NUCLEOTIDE SEQUENCE [LARGE SCALE GENOMIC DNA]</scope>
    <source>
        <strain evidence="3">KCTC 42644</strain>
    </source>
</reference>
<dbReference type="EMBL" id="JBHRXV010000003">
    <property type="protein sequence ID" value="MFC3711934.1"/>
    <property type="molecule type" value="Genomic_DNA"/>
</dbReference>
<dbReference type="RefSeq" id="WP_380857810.1">
    <property type="nucleotide sequence ID" value="NZ_JBHRXV010000003.1"/>
</dbReference>
<dbReference type="Gene3D" id="3.10.180.10">
    <property type="entry name" value="2,3-Dihydroxybiphenyl 1,2-Dioxygenase, domain 1"/>
    <property type="match status" value="1"/>
</dbReference>
<organism evidence="2 3">
    <name type="scientific">Sphingoaurantiacus capsulatus</name>
    <dbReference type="NCBI Taxonomy" id="1771310"/>
    <lineage>
        <taxon>Bacteria</taxon>
        <taxon>Pseudomonadati</taxon>
        <taxon>Pseudomonadota</taxon>
        <taxon>Alphaproteobacteria</taxon>
        <taxon>Sphingomonadales</taxon>
        <taxon>Sphingosinicellaceae</taxon>
        <taxon>Sphingoaurantiacus</taxon>
    </lineage>
</organism>
<dbReference type="Pfam" id="PF00903">
    <property type="entry name" value="Glyoxalase"/>
    <property type="match status" value="1"/>
</dbReference>
<dbReference type="PROSITE" id="PS51819">
    <property type="entry name" value="VOC"/>
    <property type="match status" value="1"/>
</dbReference>